<dbReference type="EMBL" id="VIJZ01000001">
    <property type="protein sequence ID" value="TQS01407.1"/>
    <property type="molecule type" value="Genomic_DNA"/>
</dbReference>
<accession>A0ABY3BAU0</accession>
<gene>
    <name evidence="1" type="ORF">FKV70_03480</name>
    <name evidence="2" type="ORF">FKV70_03770</name>
</gene>
<sequence>MRIEAAEVAQQLSDILKGIKTEYEHLDREVRYYDLECTDLLHALEFMEIDNDMRLNISQQLQDNRRKRRVIKNERERLQPLYDVSEGHPHLVYEFEKAKWRAEKIECIQKHRMYTPRIRTDMQQAFDKANRRNDIAGG</sequence>
<evidence type="ECO:0000313" key="1">
    <source>
        <dbReference type="EMBL" id="TQS01407.1"/>
    </source>
</evidence>
<comment type="caution">
    <text evidence="2">The sequence shown here is derived from an EMBL/GenBank/DDBJ whole genome shotgun (WGS) entry which is preliminary data.</text>
</comment>
<organism evidence="2 3">
    <name type="scientific">Paenibacillus ottowii</name>
    <dbReference type="NCBI Taxonomy" id="2315729"/>
    <lineage>
        <taxon>Bacteria</taxon>
        <taxon>Bacillati</taxon>
        <taxon>Bacillota</taxon>
        <taxon>Bacilli</taxon>
        <taxon>Bacillales</taxon>
        <taxon>Paenibacillaceae</taxon>
        <taxon>Paenibacillus</taxon>
    </lineage>
</organism>
<name>A0ABY3BAU0_9BACL</name>
<protein>
    <submittedName>
        <fullName evidence="2">Uncharacterized protein</fullName>
    </submittedName>
</protein>
<proteinExistence type="predicted"/>
<evidence type="ECO:0000313" key="2">
    <source>
        <dbReference type="EMBL" id="TQS01462.1"/>
    </source>
</evidence>
<dbReference type="EMBL" id="VIJZ01000001">
    <property type="protein sequence ID" value="TQS01462.1"/>
    <property type="molecule type" value="Genomic_DNA"/>
</dbReference>
<reference evidence="2 3" key="1">
    <citation type="submission" date="2019-07" db="EMBL/GenBank/DDBJ databases">
        <title>Paenibacillus ottowii sp. nov. isolated from a fermentation system processing bovine manure.</title>
        <authorList>
            <person name="Velazquez L.F."/>
            <person name="Rajbanshi S."/>
            <person name="Guan S."/>
            <person name="Hinchee M."/>
            <person name="Welsh A."/>
        </authorList>
    </citation>
    <scope>NUCLEOTIDE SEQUENCE [LARGE SCALE GENOMIC DNA]</scope>
    <source>
        <strain evidence="2 3">MS2379</strain>
    </source>
</reference>
<dbReference type="RefSeq" id="WP_142611847.1">
    <property type="nucleotide sequence ID" value="NZ_VIJZ01000001.1"/>
</dbReference>
<evidence type="ECO:0000313" key="3">
    <source>
        <dbReference type="Proteomes" id="UP000319219"/>
    </source>
</evidence>
<dbReference type="Proteomes" id="UP000319219">
    <property type="component" value="Unassembled WGS sequence"/>
</dbReference>
<keyword evidence="3" id="KW-1185">Reference proteome</keyword>